<protein>
    <submittedName>
        <fullName evidence="2">Uncharacterized protein</fullName>
    </submittedName>
</protein>
<feature type="transmembrane region" description="Helical" evidence="1">
    <location>
        <begin position="20"/>
        <end position="38"/>
    </location>
</feature>
<name>A0ABP8HDA5_9BURK</name>
<keyword evidence="1" id="KW-1133">Transmembrane helix</keyword>
<evidence type="ECO:0000313" key="3">
    <source>
        <dbReference type="Proteomes" id="UP001500975"/>
    </source>
</evidence>
<sequence>MDIRACLAAIKEADARRPDLPGEHLIVLATGVLLLMATGRSRSLIGRALIAAAAGAFIGRAASGTGGVARLAAMLESMRGAPTRLPQGDGP</sequence>
<reference evidence="3" key="1">
    <citation type="journal article" date="2019" name="Int. J. Syst. Evol. Microbiol.">
        <title>The Global Catalogue of Microorganisms (GCM) 10K type strain sequencing project: providing services to taxonomists for standard genome sequencing and annotation.</title>
        <authorList>
            <consortium name="The Broad Institute Genomics Platform"/>
            <consortium name="The Broad Institute Genome Sequencing Center for Infectious Disease"/>
            <person name="Wu L."/>
            <person name="Ma J."/>
        </authorList>
    </citation>
    <scope>NUCLEOTIDE SEQUENCE [LARGE SCALE GENOMIC DNA]</scope>
    <source>
        <strain evidence="3">JCM 17804</strain>
    </source>
</reference>
<dbReference type="Proteomes" id="UP001500975">
    <property type="component" value="Unassembled WGS sequence"/>
</dbReference>
<comment type="caution">
    <text evidence="2">The sequence shown here is derived from an EMBL/GenBank/DDBJ whole genome shotgun (WGS) entry which is preliminary data.</text>
</comment>
<dbReference type="RefSeq" id="WP_345537074.1">
    <property type="nucleotide sequence ID" value="NZ_BAABGJ010000012.1"/>
</dbReference>
<dbReference type="EMBL" id="BAABGJ010000012">
    <property type="protein sequence ID" value="GAA4337757.1"/>
    <property type="molecule type" value="Genomic_DNA"/>
</dbReference>
<feature type="transmembrane region" description="Helical" evidence="1">
    <location>
        <begin position="44"/>
        <end position="69"/>
    </location>
</feature>
<gene>
    <name evidence="2" type="ORF">GCM10023165_16010</name>
</gene>
<accession>A0ABP8HDA5</accession>
<organism evidence="2 3">
    <name type="scientific">Variovorax defluvii</name>
    <dbReference type="NCBI Taxonomy" id="913761"/>
    <lineage>
        <taxon>Bacteria</taxon>
        <taxon>Pseudomonadati</taxon>
        <taxon>Pseudomonadota</taxon>
        <taxon>Betaproteobacteria</taxon>
        <taxon>Burkholderiales</taxon>
        <taxon>Comamonadaceae</taxon>
        <taxon>Variovorax</taxon>
    </lineage>
</organism>
<keyword evidence="1" id="KW-0812">Transmembrane</keyword>
<keyword evidence="3" id="KW-1185">Reference proteome</keyword>
<keyword evidence="1" id="KW-0472">Membrane</keyword>
<evidence type="ECO:0000313" key="2">
    <source>
        <dbReference type="EMBL" id="GAA4337757.1"/>
    </source>
</evidence>
<evidence type="ECO:0000256" key="1">
    <source>
        <dbReference type="SAM" id="Phobius"/>
    </source>
</evidence>
<proteinExistence type="predicted"/>